<sequence>MPPFEVTMDKSFFPLHRLGLALALSLGLASCSQIELGRIYFANHGTEARLDSPLPARLPFREHKGWIVVQASINGSPPMDFVVDTGASMLTLLTGPKTEALKLDMSGLRRIAGEGVATVTAAVQPGLDIDFGPVALLDQTVLAIPLDRVLCDKGIEAPPFSGVIGHELFSRYVVEIDHARGEVVLHDPETYDYRGDGLVVPADISGRQPFVQAQLQGPDGARYEARLHVDSGAGIDLSLFPQAHEAIKVPAGGKETTACFVGGLARYQSGTSVQLALAGAPAVETPASYSIGDEVIDTGQHGRLGARFLSRYDVVYDYSRGRIILEPRSAPPAAAP</sequence>
<proteinExistence type="predicted"/>
<dbReference type="Proteomes" id="UP000029392">
    <property type="component" value="Unassembled WGS sequence"/>
</dbReference>
<dbReference type="EMBL" id="AVCH01000161">
    <property type="protein sequence ID" value="KFN47480.1"/>
    <property type="molecule type" value="Genomic_DNA"/>
</dbReference>
<evidence type="ECO:0000313" key="2">
    <source>
        <dbReference type="Proteomes" id="UP000029392"/>
    </source>
</evidence>
<dbReference type="STRING" id="1384054.N790_01860"/>
<dbReference type="InterPro" id="IPR021109">
    <property type="entry name" value="Peptidase_aspartic_dom_sf"/>
</dbReference>
<gene>
    <name evidence="1" type="ORF">N790_01860</name>
</gene>
<evidence type="ECO:0000313" key="1">
    <source>
        <dbReference type="EMBL" id="KFN47480.1"/>
    </source>
</evidence>
<dbReference type="PATRIC" id="fig|1384054.3.peg.1619"/>
<protein>
    <recommendedName>
        <fullName evidence="3">Peptidase A2 domain-containing protein</fullName>
    </recommendedName>
</protein>
<name>A0A091BT24_9GAMM</name>
<dbReference type="eggNOG" id="COG0793">
    <property type="taxonomic scope" value="Bacteria"/>
</dbReference>
<dbReference type="Pfam" id="PF13650">
    <property type="entry name" value="Asp_protease_2"/>
    <property type="match status" value="1"/>
</dbReference>
<evidence type="ECO:0008006" key="3">
    <source>
        <dbReference type="Google" id="ProtNLM"/>
    </source>
</evidence>
<keyword evidence="2" id="KW-1185">Reference proteome</keyword>
<dbReference type="Gene3D" id="2.40.70.10">
    <property type="entry name" value="Acid Proteases"/>
    <property type="match status" value="1"/>
</dbReference>
<organism evidence="1 2">
    <name type="scientific">Arenimonas malthae CC-JY-1</name>
    <dbReference type="NCBI Taxonomy" id="1384054"/>
    <lineage>
        <taxon>Bacteria</taxon>
        <taxon>Pseudomonadati</taxon>
        <taxon>Pseudomonadota</taxon>
        <taxon>Gammaproteobacteria</taxon>
        <taxon>Lysobacterales</taxon>
        <taxon>Lysobacteraceae</taxon>
        <taxon>Arenimonas</taxon>
    </lineage>
</organism>
<reference evidence="1 2" key="1">
    <citation type="submission" date="2013-09" db="EMBL/GenBank/DDBJ databases">
        <title>Genome sequencing of Arenimonas malthae.</title>
        <authorList>
            <person name="Chen F."/>
            <person name="Wang G."/>
        </authorList>
    </citation>
    <scope>NUCLEOTIDE SEQUENCE [LARGE SCALE GENOMIC DNA]</scope>
    <source>
        <strain evidence="1 2">CC-JY-1</strain>
    </source>
</reference>
<dbReference type="AlphaFoldDB" id="A0A091BT24"/>
<comment type="caution">
    <text evidence="1">The sequence shown here is derived from an EMBL/GenBank/DDBJ whole genome shotgun (WGS) entry which is preliminary data.</text>
</comment>
<accession>A0A091BT24</accession>